<sequence>MVFTNEEYADMHLVYGEMRRNARAAQRRYAEKFPNRQHLTHSTFTALHQRLRETAEHEDVILMEVKENPELALKDYLPCTPQFQNLP</sequence>
<dbReference type="Proteomes" id="UP001056778">
    <property type="component" value="Chromosome 4"/>
</dbReference>
<gene>
    <name evidence="1" type="ORF">MML48_4g00005198</name>
</gene>
<evidence type="ECO:0000313" key="2">
    <source>
        <dbReference type="Proteomes" id="UP001056778"/>
    </source>
</evidence>
<evidence type="ECO:0000313" key="1">
    <source>
        <dbReference type="EMBL" id="KAI4463134.1"/>
    </source>
</evidence>
<protein>
    <submittedName>
        <fullName evidence="1">Helix-turn-helix domain</fullName>
    </submittedName>
</protein>
<accession>A0ACB9T8S2</accession>
<reference evidence="1" key="1">
    <citation type="submission" date="2022-04" db="EMBL/GenBank/DDBJ databases">
        <title>Chromosome-scale genome assembly of Holotrichia oblita Faldermann.</title>
        <authorList>
            <person name="Rongchong L."/>
        </authorList>
    </citation>
    <scope>NUCLEOTIDE SEQUENCE</scope>
    <source>
        <strain evidence="1">81SQS9</strain>
    </source>
</reference>
<proteinExistence type="predicted"/>
<organism evidence="1 2">
    <name type="scientific">Holotrichia oblita</name>
    <name type="common">Chafer beetle</name>
    <dbReference type="NCBI Taxonomy" id="644536"/>
    <lineage>
        <taxon>Eukaryota</taxon>
        <taxon>Metazoa</taxon>
        <taxon>Ecdysozoa</taxon>
        <taxon>Arthropoda</taxon>
        <taxon>Hexapoda</taxon>
        <taxon>Insecta</taxon>
        <taxon>Pterygota</taxon>
        <taxon>Neoptera</taxon>
        <taxon>Endopterygota</taxon>
        <taxon>Coleoptera</taxon>
        <taxon>Polyphaga</taxon>
        <taxon>Scarabaeiformia</taxon>
        <taxon>Scarabaeidae</taxon>
        <taxon>Melolonthinae</taxon>
        <taxon>Holotrichia</taxon>
    </lineage>
</organism>
<comment type="caution">
    <text evidence="1">The sequence shown here is derived from an EMBL/GenBank/DDBJ whole genome shotgun (WGS) entry which is preliminary data.</text>
</comment>
<name>A0ACB9T8S2_HOLOL</name>
<keyword evidence="2" id="KW-1185">Reference proteome</keyword>
<dbReference type="EMBL" id="CM043018">
    <property type="protein sequence ID" value="KAI4463134.1"/>
    <property type="molecule type" value="Genomic_DNA"/>
</dbReference>